<dbReference type="GO" id="GO:0022857">
    <property type="term" value="F:transmembrane transporter activity"/>
    <property type="evidence" value="ECO:0007669"/>
    <property type="project" value="InterPro"/>
</dbReference>
<dbReference type="PROSITE" id="PS50850">
    <property type="entry name" value="MFS"/>
    <property type="match status" value="1"/>
</dbReference>
<dbReference type="GO" id="GO:0016020">
    <property type="term" value="C:membrane"/>
    <property type="evidence" value="ECO:0007669"/>
    <property type="project" value="UniProtKB-SubCell"/>
</dbReference>
<evidence type="ECO:0000259" key="8">
    <source>
        <dbReference type="PROSITE" id="PS50850"/>
    </source>
</evidence>
<feature type="transmembrane region" description="Helical" evidence="7">
    <location>
        <begin position="165"/>
        <end position="184"/>
    </location>
</feature>
<proteinExistence type="inferred from homology"/>
<feature type="transmembrane region" description="Helical" evidence="7">
    <location>
        <begin position="345"/>
        <end position="364"/>
    </location>
</feature>
<evidence type="ECO:0000313" key="10">
    <source>
        <dbReference type="Proteomes" id="UP000276886"/>
    </source>
</evidence>
<protein>
    <submittedName>
        <fullName evidence="9">Major facilitator family transporter</fullName>
    </submittedName>
</protein>
<keyword evidence="6 7" id="KW-0472">Membrane</keyword>
<dbReference type="RefSeq" id="WP_110767532.1">
    <property type="nucleotide sequence ID" value="NZ_QJTX01000012.1"/>
</dbReference>
<feature type="transmembrane region" description="Helical" evidence="7">
    <location>
        <begin position="190"/>
        <end position="212"/>
    </location>
</feature>
<keyword evidence="3" id="KW-0813">Transport</keyword>
<feature type="transmembrane region" description="Helical" evidence="7">
    <location>
        <begin position="27"/>
        <end position="49"/>
    </location>
</feature>
<dbReference type="Pfam" id="PF00083">
    <property type="entry name" value="Sugar_tr"/>
    <property type="match status" value="1"/>
</dbReference>
<gene>
    <name evidence="9" type="ORF">ALQ44_04483</name>
</gene>
<comment type="similarity">
    <text evidence="2">Belongs to the major facilitator superfamily. Sugar transporter (TC 2.A.1.1) family.</text>
</comment>
<feature type="transmembrane region" description="Helical" evidence="7">
    <location>
        <begin position="376"/>
        <end position="394"/>
    </location>
</feature>
<feature type="transmembrane region" description="Helical" evidence="7">
    <location>
        <begin position="315"/>
        <end position="333"/>
    </location>
</feature>
<evidence type="ECO:0000256" key="5">
    <source>
        <dbReference type="ARBA" id="ARBA00022989"/>
    </source>
</evidence>
<dbReference type="SUPFAM" id="SSF103473">
    <property type="entry name" value="MFS general substrate transporter"/>
    <property type="match status" value="1"/>
</dbReference>
<sequence length="483" mass="52105">MSTPSDKGSVFETDLPARLDRLPWGRFHTLLVVALGITWLLDGLEVTLAGSVAGALKASPALNLTNSDIGLAGAAYIAGAVLGALFFGWLADRLGRRKLFFITLLLYVGATAATAFSFNVWSFMLFRFLTGMGIGGEYTAINSTIQEFTPARYRGWVDLTINGTFWLGAALGAIGSIVLLDPLWIGAELGWRLCFGIGAVLGLLVLLMRLWLPESPRWLLIHGQAEQAKQIVEQIEAGLQRQGHVLPAVSGPPLRLHARDHTPLGEVARTLLVTFRQRSLVGLTLLTAQAFFYNAIFFTYALVLTDFYGVPAERVGWYVLPLALGNFCGPLLLGRLFDVVGRRVMISLTYGVSGVLLAISGYLFQQGLLDVTQQAIAWMVIFFFASAAASSAYLTVAETFPLEIRALAIAVFYAFGTGLGGMIGPTLFGELIETGERSNVLIGYLIGAGLMLLAAVVQSIWGTAAERKSLEDVARPLSHAGDR</sequence>
<keyword evidence="4 7" id="KW-0812">Transmembrane</keyword>
<dbReference type="Gene3D" id="1.20.1250.20">
    <property type="entry name" value="MFS general substrate transporter like domains"/>
    <property type="match status" value="1"/>
</dbReference>
<evidence type="ECO:0000256" key="7">
    <source>
        <dbReference type="SAM" id="Phobius"/>
    </source>
</evidence>
<dbReference type="CDD" id="cd17316">
    <property type="entry name" value="MFS_SV2_like"/>
    <property type="match status" value="1"/>
</dbReference>
<evidence type="ECO:0000256" key="3">
    <source>
        <dbReference type="ARBA" id="ARBA00022448"/>
    </source>
</evidence>
<dbReference type="Proteomes" id="UP000276886">
    <property type="component" value="Unassembled WGS sequence"/>
</dbReference>
<evidence type="ECO:0000313" key="9">
    <source>
        <dbReference type="EMBL" id="RMO24199.1"/>
    </source>
</evidence>
<evidence type="ECO:0000256" key="6">
    <source>
        <dbReference type="ARBA" id="ARBA00023136"/>
    </source>
</evidence>
<comment type="caution">
    <text evidence="9">The sequence shown here is derived from an EMBL/GenBank/DDBJ whole genome shotgun (WGS) entry which is preliminary data.</text>
</comment>
<dbReference type="InterPro" id="IPR005828">
    <property type="entry name" value="MFS_sugar_transport-like"/>
</dbReference>
<accession>A0A2V4QEK4</accession>
<organism evidence="9 10">
    <name type="scientific">Pseudomonas syringae pv. pisi</name>
    <dbReference type="NCBI Taxonomy" id="59510"/>
    <lineage>
        <taxon>Bacteria</taxon>
        <taxon>Pseudomonadati</taxon>
        <taxon>Pseudomonadota</taxon>
        <taxon>Gammaproteobacteria</taxon>
        <taxon>Pseudomonadales</taxon>
        <taxon>Pseudomonadaceae</taxon>
        <taxon>Pseudomonas</taxon>
        <taxon>Pseudomonas syringae</taxon>
    </lineage>
</organism>
<feature type="transmembrane region" description="Helical" evidence="7">
    <location>
        <begin position="69"/>
        <end position="90"/>
    </location>
</feature>
<evidence type="ECO:0000256" key="4">
    <source>
        <dbReference type="ARBA" id="ARBA00022692"/>
    </source>
</evidence>
<dbReference type="InterPro" id="IPR036259">
    <property type="entry name" value="MFS_trans_sf"/>
</dbReference>
<comment type="subcellular location">
    <subcellularLocation>
        <location evidence="1">Membrane</location>
        <topology evidence="1">Multi-pass membrane protein</topology>
    </subcellularLocation>
</comment>
<name>A0A2V4QEK4_PSESJ</name>
<evidence type="ECO:0000256" key="2">
    <source>
        <dbReference type="ARBA" id="ARBA00010992"/>
    </source>
</evidence>
<dbReference type="InterPro" id="IPR020846">
    <property type="entry name" value="MFS_dom"/>
</dbReference>
<dbReference type="PANTHER" id="PTHR23511">
    <property type="entry name" value="SYNAPTIC VESICLE GLYCOPROTEIN 2"/>
    <property type="match status" value="1"/>
</dbReference>
<reference evidence="9 10" key="1">
    <citation type="submission" date="2018-08" db="EMBL/GenBank/DDBJ databases">
        <title>Recombination of ecologically and evolutionarily significant loci maintains genetic cohesion in the Pseudomonas syringae species complex.</title>
        <authorList>
            <person name="Dillon M."/>
            <person name="Thakur S."/>
            <person name="Almeida R.N.D."/>
            <person name="Weir B.S."/>
            <person name="Guttman D.S."/>
        </authorList>
    </citation>
    <scope>NUCLEOTIDE SEQUENCE [LARGE SCALE GENOMIC DNA]</scope>
    <source>
        <strain evidence="9 10">ICMP 2788</strain>
    </source>
</reference>
<dbReference type="AlphaFoldDB" id="A0A2V4QEK4"/>
<feature type="transmembrane region" description="Helical" evidence="7">
    <location>
        <begin position="406"/>
        <end position="428"/>
    </location>
</feature>
<feature type="transmembrane region" description="Helical" evidence="7">
    <location>
        <begin position="280"/>
        <end position="303"/>
    </location>
</feature>
<keyword evidence="5 7" id="KW-1133">Transmembrane helix</keyword>
<evidence type="ECO:0000256" key="1">
    <source>
        <dbReference type="ARBA" id="ARBA00004141"/>
    </source>
</evidence>
<dbReference type="EMBL" id="RBPQ01000207">
    <property type="protein sequence ID" value="RMO24199.1"/>
    <property type="molecule type" value="Genomic_DNA"/>
</dbReference>
<feature type="transmembrane region" description="Helical" evidence="7">
    <location>
        <begin position="440"/>
        <end position="461"/>
    </location>
</feature>
<feature type="domain" description="Major facilitator superfamily (MFS) profile" evidence="8">
    <location>
        <begin position="31"/>
        <end position="466"/>
    </location>
</feature>
<feature type="transmembrane region" description="Helical" evidence="7">
    <location>
        <begin position="99"/>
        <end position="118"/>
    </location>
</feature>